<proteinExistence type="predicted"/>
<dbReference type="Proteomes" id="UP000613177">
    <property type="component" value="Unassembled WGS sequence"/>
</dbReference>
<reference evidence="1" key="1">
    <citation type="submission" date="2021-01" db="EMBL/GenBank/DDBJ databases">
        <title>Metabolic potential, ecology and presence of endohyphal bacteria is reflected in genomic diversity of Mucoromycotina.</title>
        <authorList>
            <person name="Muszewska A."/>
            <person name="Okrasinska A."/>
            <person name="Steczkiewicz K."/>
            <person name="Drgas O."/>
            <person name="Orlowska M."/>
            <person name="Perlinska-Lenart U."/>
            <person name="Aleksandrzak-Piekarczyk T."/>
            <person name="Szatraj K."/>
            <person name="Zielenkiewicz U."/>
            <person name="Pilsyk S."/>
            <person name="Malc E."/>
            <person name="Mieczkowski P."/>
            <person name="Kruszewska J.S."/>
            <person name="Biernat P."/>
            <person name="Pawlowska J."/>
        </authorList>
    </citation>
    <scope>NUCLEOTIDE SEQUENCE</scope>
    <source>
        <strain evidence="1">WA0000018081</strain>
    </source>
</reference>
<gene>
    <name evidence="1" type="ORF">INT48_009848</name>
</gene>
<evidence type="ECO:0000313" key="2">
    <source>
        <dbReference type="Proteomes" id="UP000613177"/>
    </source>
</evidence>
<protein>
    <submittedName>
        <fullName evidence="1">Uncharacterized protein</fullName>
    </submittedName>
</protein>
<name>A0A8H7VY74_9FUNG</name>
<keyword evidence="2" id="KW-1185">Reference proteome</keyword>
<comment type="caution">
    <text evidence="1">The sequence shown here is derived from an EMBL/GenBank/DDBJ whole genome shotgun (WGS) entry which is preliminary data.</text>
</comment>
<evidence type="ECO:0000313" key="1">
    <source>
        <dbReference type="EMBL" id="KAG2233048.1"/>
    </source>
</evidence>
<sequence length="44" mass="5062">MLHLGDVGRFVEESGRKAKLNAKAWTTEVFYNDAYNDLVDDNEE</sequence>
<organism evidence="1 2">
    <name type="scientific">Thamnidium elegans</name>
    <dbReference type="NCBI Taxonomy" id="101142"/>
    <lineage>
        <taxon>Eukaryota</taxon>
        <taxon>Fungi</taxon>
        <taxon>Fungi incertae sedis</taxon>
        <taxon>Mucoromycota</taxon>
        <taxon>Mucoromycotina</taxon>
        <taxon>Mucoromycetes</taxon>
        <taxon>Mucorales</taxon>
        <taxon>Mucorineae</taxon>
        <taxon>Mucoraceae</taxon>
        <taxon>Thamnidium</taxon>
    </lineage>
</organism>
<accession>A0A8H7VY74</accession>
<dbReference type="EMBL" id="JAEPRE010000091">
    <property type="protein sequence ID" value="KAG2233048.1"/>
    <property type="molecule type" value="Genomic_DNA"/>
</dbReference>
<dbReference type="AlphaFoldDB" id="A0A8H7VY74"/>